<accession>A0A1Y5PDF9</accession>
<feature type="compositionally biased region" description="Polar residues" evidence="1">
    <location>
        <begin position="124"/>
        <end position="136"/>
    </location>
</feature>
<evidence type="ECO:0000313" key="2">
    <source>
        <dbReference type="EMBL" id="SBS76712.1"/>
    </source>
</evidence>
<dbReference type="AlphaFoldDB" id="A0A1Y5PDF9"/>
<proteinExistence type="predicted"/>
<sequence>MNKRQIVRFGEVTAVSAVLSFGGFPIATASAEGESGAVTGAGFGPSAGVGDASSYTGGSTSNNLCGGPSPYTGGLTTENCAGASIGVGGPSSYTGSATVNSTGGTASLGVGDVSSYTGGGTPGIAQNGTNSTTRTVNFGPGHP</sequence>
<reference evidence="2" key="1">
    <citation type="submission" date="2016-03" db="EMBL/GenBank/DDBJ databases">
        <authorList>
            <person name="Ploux O."/>
        </authorList>
    </citation>
    <scope>NUCLEOTIDE SEQUENCE</scope>
    <source>
        <strain evidence="2">UC10</strain>
    </source>
</reference>
<organism evidence="2">
    <name type="scientific">uncultured Mycobacterium sp</name>
    <dbReference type="NCBI Taxonomy" id="171292"/>
    <lineage>
        <taxon>Bacteria</taxon>
        <taxon>Bacillati</taxon>
        <taxon>Actinomycetota</taxon>
        <taxon>Actinomycetes</taxon>
        <taxon>Mycobacteriales</taxon>
        <taxon>Mycobacteriaceae</taxon>
        <taxon>Mycobacterium</taxon>
        <taxon>environmental samples</taxon>
    </lineage>
</organism>
<evidence type="ECO:0000256" key="1">
    <source>
        <dbReference type="SAM" id="MobiDB-lite"/>
    </source>
</evidence>
<feature type="region of interest" description="Disordered" evidence="1">
    <location>
        <begin position="120"/>
        <end position="143"/>
    </location>
</feature>
<name>A0A1Y5PDF9_9MYCO</name>
<protein>
    <submittedName>
        <fullName evidence="2">Uncharacterized protein</fullName>
    </submittedName>
</protein>
<dbReference type="EMBL" id="FLQS01000029">
    <property type="protein sequence ID" value="SBS76712.1"/>
    <property type="molecule type" value="Genomic_DNA"/>
</dbReference>
<gene>
    <name evidence="2" type="ORF">MHPYR_350054</name>
</gene>